<evidence type="ECO:0000313" key="3">
    <source>
        <dbReference type="Proteomes" id="UP001371456"/>
    </source>
</evidence>
<gene>
    <name evidence="2" type="ORF">RDI58_000565</name>
</gene>
<dbReference type="InterPro" id="IPR043502">
    <property type="entry name" value="DNA/RNA_pol_sf"/>
</dbReference>
<dbReference type="PROSITE" id="PS50878">
    <property type="entry name" value="RT_POL"/>
    <property type="match status" value="1"/>
</dbReference>
<dbReference type="SUPFAM" id="SSF56672">
    <property type="entry name" value="DNA/RNA polymerases"/>
    <property type="match status" value="1"/>
</dbReference>
<proteinExistence type="predicted"/>
<reference evidence="2 3" key="1">
    <citation type="submission" date="2024-02" db="EMBL/GenBank/DDBJ databases">
        <title>de novo genome assembly of Solanum bulbocastanum strain 11H21.</title>
        <authorList>
            <person name="Hosaka A.J."/>
        </authorList>
    </citation>
    <scope>NUCLEOTIDE SEQUENCE [LARGE SCALE GENOMIC DNA]</scope>
    <source>
        <tissue evidence="2">Young leaves</tissue>
    </source>
</reference>
<dbReference type="AlphaFoldDB" id="A0AAN8UCE8"/>
<dbReference type="Proteomes" id="UP001371456">
    <property type="component" value="Unassembled WGS sequence"/>
</dbReference>
<evidence type="ECO:0000259" key="1">
    <source>
        <dbReference type="PROSITE" id="PS50878"/>
    </source>
</evidence>
<dbReference type="InterPro" id="IPR000477">
    <property type="entry name" value="RT_dom"/>
</dbReference>
<comment type="caution">
    <text evidence="2">The sequence shown here is derived from an EMBL/GenBank/DDBJ whole genome shotgun (WGS) entry which is preliminary data.</text>
</comment>
<dbReference type="EMBL" id="JBANQN010000001">
    <property type="protein sequence ID" value="KAK6802782.1"/>
    <property type="molecule type" value="Genomic_DNA"/>
</dbReference>
<dbReference type="Pfam" id="PF00078">
    <property type="entry name" value="RVT_1"/>
    <property type="match status" value="1"/>
</dbReference>
<evidence type="ECO:0000313" key="2">
    <source>
        <dbReference type="EMBL" id="KAK6802782.1"/>
    </source>
</evidence>
<protein>
    <recommendedName>
        <fullName evidence="1">Reverse transcriptase domain-containing protein</fullName>
    </recommendedName>
</protein>
<feature type="domain" description="Reverse transcriptase" evidence="1">
    <location>
        <begin position="1"/>
        <end position="229"/>
    </location>
</feature>
<name>A0AAN8UCE8_SOLBU</name>
<dbReference type="PANTHER" id="PTHR33116">
    <property type="entry name" value="REVERSE TRANSCRIPTASE ZINC-BINDING DOMAIN-CONTAINING PROTEIN-RELATED-RELATED"/>
    <property type="match status" value="1"/>
</dbReference>
<keyword evidence="3" id="KW-1185">Reference proteome</keyword>
<organism evidence="2 3">
    <name type="scientific">Solanum bulbocastanum</name>
    <name type="common">Wild potato</name>
    <dbReference type="NCBI Taxonomy" id="147425"/>
    <lineage>
        <taxon>Eukaryota</taxon>
        <taxon>Viridiplantae</taxon>
        <taxon>Streptophyta</taxon>
        <taxon>Embryophyta</taxon>
        <taxon>Tracheophyta</taxon>
        <taxon>Spermatophyta</taxon>
        <taxon>Magnoliopsida</taxon>
        <taxon>eudicotyledons</taxon>
        <taxon>Gunneridae</taxon>
        <taxon>Pentapetalae</taxon>
        <taxon>asterids</taxon>
        <taxon>lamiids</taxon>
        <taxon>Solanales</taxon>
        <taxon>Solanaceae</taxon>
        <taxon>Solanoideae</taxon>
        <taxon>Solaneae</taxon>
        <taxon>Solanum</taxon>
    </lineage>
</organism>
<accession>A0AAN8UCE8</accession>
<sequence length="462" mass="54478">MLEDEIGVKEIQLEINPSPKNREKLSSKEAELKKYRYMEEEFWRQKSGMKWFKDGDRNTRFFHYNRVVKLDMAKAYDRVSWVFLTKVLRRFGISELIIDMVWRLVSNNWYSILMNGQPYGFFKSTRGMKQGDPLSPTLFIIAAEVLARGLNKLNKDKDFKGFDMPKWSPPINHLSYADDTILFCSGEKVSIRKMMGILQEYEKIGQLIILSKSFFYLHDNTPPIVAIRLRRITGIRQGNFPFTNLGCPVFYGRKKNVYYEEMMRKIQRRIMSWQNKWLSYGGKVALITSVLQSMPLYLLSAMNPTKKVMSQLKQIFAGFFRSKSGDDKGKHCIAWDELCYPKVEGGIGMRSLNDVSKALYSKLWWNFRTSTSLWSTYMWNKYCKKQHPLLAESKGASHVWKKMVEVREEVEHNIWWQIGSGEVSFWFDNWTKQGALYFTENQRGREEEIEVKRFITNEGWDG</sequence>
<dbReference type="PANTHER" id="PTHR33116:SF67">
    <property type="entry name" value="REVERSE TRANSCRIPTASE"/>
    <property type="match status" value="1"/>
</dbReference>